<feature type="transmembrane region" description="Helical" evidence="6">
    <location>
        <begin position="12"/>
        <end position="35"/>
    </location>
</feature>
<dbReference type="PANTHER" id="PTHR22911">
    <property type="entry name" value="ACYL-MALONYL CONDENSING ENZYME-RELATED"/>
    <property type="match status" value="1"/>
</dbReference>
<dbReference type="InterPro" id="IPR000620">
    <property type="entry name" value="EamA_dom"/>
</dbReference>
<proteinExistence type="inferred from homology"/>
<gene>
    <name evidence="8" type="ORF">AUP44_21325</name>
</gene>
<reference evidence="8 9" key="1">
    <citation type="submission" date="2015-12" db="EMBL/GenBank/DDBJ databases">
        <title>Genome sequence of Tistrella mobilis MCCC 1A02139.</title>
        <authorList>
            <person name="Lu L."/>
            <person name="Lai Q."/>
            <person name="Shao Z."/>
            <person name="Qian P."/>
        </authorList>
    </citation>
    <scope>NUCLEOTIDE SEQUENCE [LARGE SCALE GENOMIC DNA]</scope>
    <source>
        <strain evidence="8 9">MCCC 1A02139</strain>
    </source>
</reference>
<organism evidence="8 9">
    <name type="scientific">Tistrella mobilis</name>
    <dbReference type="NCBI Taxonomy" id="171437"/>
    <lineage>
        <taxon>Bacteria</taxon>
        <taxon>Pseudomonadati</taxon>
        <taxon>Pseudomonadota</taxon>
        <taxon>Alphaproteobacteria</taxon>
        <taxon>Geminicoccales</taxon>
        <taxon>Geminicoccaceae</taxon>
        <taxon>Tistrella</taxon>
    </lineage>
</organism>
<evidence type="ECO:0000256" key="5">
    <source>
        <dbReference type="ARBA" id="ARBA00023136"/>
    </source>
</evidence>
<evidence type="ECO:0000256" key="2">
    <source>
        <dbReference type="ARBA" id="ARBA00009853"/>
    </source>
</evidence>
<feature type="transmembrane region" description="Helical" evidence="6">
    <location>
        <begin position="104"/>
        <end position="122"/>
    </location>
</feature>
<feature type="domain" description="EamA" evidence="7">
    <location>
        <begin position="161"/>
        <end position="290"/>
    </location>
</feature>
<evidence type="ECO:0000313" key="8">
    <source>
        <dbReference type="EMBL" id="KYO57026.1"/>
    </source>
</evidence>
<evidence type="ECO:0000256" key="1">
    <source>
        <dbReference type="ARBA" id="ARBA00004141"/>
    </source>
</evidence>
<dbReference type="SUPFAM" id="SSF103481">
    <property type="entry name" value="Multidrug resistance efflux transporter EmrE"/>
    <property type="match status" value="2"/>
</dbReference>
<protein>
    <recommendedName>
        <fullName evidence="7">EamA domain-containing protein</fullName>
    </recommendedName>
</protein>
<dbReference type="AlphaFoldDB" id="A0A162LTL3"/>
<comment type="similarity">
    <text evidence="2">Belongs to the drug/metabolite transporter (DMT) superfamily. 10 TMS drug/metabolite exporter (DME) (TC 2.A.7.3) family.</text>
</comment>
<dbReference type="GO" id="GO:0016020">
    <property type="term" value="C:membrane"/>
    <property type="evidence" value="ECO:0007669"/>
    <property type="project" value="UniProtKB-SubCell"/>
</dbReference>
<keyword evidence="5 6" id="KW-0472">Membrane</keyword>
<evidence type="ECO:0000256" key="6">
    <source>
        <dbReference type="SAM" id="Phobius"/>
    </source>
</evidence>
<dbReference type="GeneID" id="97240047"/>
<feature type="transmembrane region" description="Helical" evidence="6">
    <location>
        <begin position="274"/>
        <end position="290"/>
    </location>
</feature>
<dbReference type="Pfam" id="PF00892">
    <property type="entry name" value="EamA"/>
    <property type="match status" value="2"/>
</dbReference>
<dbReference type="OrthoDB" id="9812899at2"/>
<comment type="subcellular location">
    <subcellularLocation>
        <location evidence="1">Membrane</location>
        <topology evidence="1">Multi-pass membrane protein</topology>
    </subcellularLocation>
</comment>
<feature type="transmembrane region" description="Helical" evidence="6">
    <location>
        <begin position="78"/>
        <end position="98"/>
    </location>
</feature>
<feature type="transmembrane region" description="Helical" evidence="6">
    <location>
        <begin position="191"/>
        <end position="210"/>
    </location>
</feature>
<evidence type="ECO:0000259" key="7">
    <source>
        <dbReference type="Pfam" id="PF00892"/>
    </source>
</evidence>
<dbReference type="EMBL" id="LPZR01000034">
    <property type="protein sequence ID" value="KYO57026.1"/>
    <property type="molecule type" value="Genomic_DNA"/>
</dbReference>
<name>A0A162LTL3_9PROT</name>
<feature type="transmembrane region" description="Helical" evidence="6">
    <location>
        <begin position="160"/>
        <end position="179"/>
    </location>
</feature>
<dbReference type="Proteomes" id="UP000075787">
    <property type="component" value="Unassembled WGS sequence"/>
</dbReference>
<feature type="transmembrane region" description="Helical" evidence="6">
    <location>
        <begin position="41"/>
        <end position="62"/>
    </location>
</feature>
<feature type="transmembrane region" description="Helical" evidence="6">
    <location>
        <begin position="222"/>
        <end position="242"/>
    </location>
</feature>
<dbReference type="PANTHER" id="PTHR22911:SF6">
    <property type="entry name" value="SOLUTE CARRIER FAMILY 35 MEMBER G1"/>
    <property type="match status" value="1"/>
</dbReference>
<comment type="caution">
    <text evidence="8">The sequence shown here is derived from an EMBL/GenBank/DDBJ whole genome shotgun (WGS) entry which is preliminary data.</text>
</comment>
<evidence type="ECO:0000256" key="3">
    <source>
        <dbReference type="ARBA" id="ARBA00022692"/>
    </source>
</evidence>
<accession>A0A162LTL3</accession>
<dbReference type="RefSeq" id="WP_062761731.1">
    <property type="nucleotide sequence ID" value="NZ_CP121045.1"/>
</dbReference>
<feature type="domain" description="EamA" evidence="7">
    <location>
        <begin position="17"/>
        <end position="144"/>
    </location>
</feature>
<feature type="transmembrane region" description="Helical" evidence="6">
    <location>
        <begin position="129"/>
        <end position="148"/>
    </location>
</feature>
<evidence type="ECO:0000256" key="4">
    <source>
        <dbReference type="ARBA" id="ARBA00022989"/>
    </source>
</evidence>
<keyword evidence="3 6" id="KW-0812">Transmembrane</keyword>
<feature type="transmembrane region" description="Helical" evidence="6">
    <location>
        <begin position="249"/>
        <end position="268"/>
    </location>
</feature>
<sequence length="303" mass="31280">MSASDRTETAGARPVGAMLLAVCLLSTMDVVVKLLGGDHGIGQIVLLKSAASLPWVGLWWLLRPGRSTWRLARPGAHLLRGVLLAIAGFGFFTAFTLLPLAEAYAILFTAPIVTVLLAWALMGERPGKGAGVALSAGFLGVLVVASPGLMVQDGQGHGPLTGYVAALIGTVGYAGVIVTTRKLAPSEGIGALALSANLVAGTVAIPVALIDWTPVSATQLAGYLVVAGLSVSGIALISWALARVEVQRVAPLEYTAFAWAVLYDWAIWRTTPGLASILGAAIIVSACLWLETRRAAGQRRAAG</sequence>
<evidence type="ECO:0000313" key="9">
    <source>
        <dbReference type="Proteomes" id="UP000075787"/>
    </source>
</evidence>
<dbReference type="InterPro" id="IPR037185">
    <property type="entry name" value="EmrE-like"/>
</dbReference>
<keyword evidence="4 6" id="KW-1133">Transmembrane helix</keyword>